<keyword evidence="6" id="KW-0808">Transferase</keyword>
<dbReference type="InterPro" id="IPR004715">
    <property type="entry name" value="PTS_IIA_fruc"/>
</dbReference>
<feature type="transmembrane region" description="Helical" evidence="11">
    <location>
        <begin position="536"/>
        <end position="556"/>
    </location>
</feature>
<keyword evidence="10 11" id="KW-0472">Membrane</keyword>
<feature type="transmembrane region" description="Helical" evidence="11">
    <location>
        <begin position="455"/>
        <end position="477"/>
    </location>
</feature>
<dbReference type="NCBIfam" id="TIGR00848">
    <property type="entry name" value="fruA"/>
    <property type="match status" value="1"/>
</dbReference>
<evidence type="ECO:0000256" key="5">
    <source>
        <dbReference type="ARBA" id="ARBA00022597"/>
    </source>
</evidence>
<dbReference type="Gene3D" id="3.40.930.10">
    <property type="entry name" value="Mannitol-specific EII, Chain A"/>
    <property type="match status" value="1"/>
</dbReference>
<dbReference type="Gene3D" id="3.40.50.2300">
    <property type="match status" value="1"/>
</dbReference>
<dbReference type="RefSeq" id="WP_367778243.1">
    <property type="nucleotide sequence ID" value="NZ_JBFMIA010000002.1"/>
</dbReference>
<keyword evidence="7" id="KW-0598">Phosphotransferase system</keyword>
<evidence type="ECO:0000256" key="8">
    <source>
        <dbReference type="ARBA" id="ARBA00022692"/>
    </source>
</evidence>
<keyword evidence="4" id="KW-0597">Phosphoprotein</keyword>
<organism evidence="15 16">
    <name type="scientific">Jeotgalibacillus marinus</name>
    <dbReference type="NCBI Taxonomy" id="86667"/>
    <lineage>
        <taxon>Bacteria</taxon>
        <taxon>Bacillati</taxon>
        <taxon>Bacillota</taxon>
        <taxon>Bacilli</taxon>
        <taxon>Bacillales</taxon>
        <taxon>Caryophanaceae</taxon>
        <taxon>Jeotgalibacillus</taxon>
    </lineage>
</organism>
<dbReference type="InterPro" id="IPR050864">
    <property type="entry name" value="Bacterial_PTS_Sugar_Transport"/>
</dbReference>
<proteinExistence type="predicted"/>
<dbReference type="InterPro" id="IPR016152">
    <property type="entry name" value="PTrfase/Anion_transptr"/>
</dbReference>
<feature type="domain" description="PTS EIIA type-2" evidence="12">
    <location>
        <begin position="5"/>
        <end position="149"/>
    </location>
</feature>
<dbReference type="EMBL" id="JBFMIA010000002">
    <property type="protein sequence ID" value="MEW9500896.1"/>
    <property type="molecule type" value="Genomic_DNA"/>
</dbReference>
<dbReference type="Pfam" id="PF02302">
    <property type="entry name" value="PTS_IIB"/>
    <property type="match status" value="1"/>
</dbReference>
<dbReference type="PROSITE" id="PS51104">
    <property type="entry name" value="PTS_EIIC_TYPE_2"/>
    <property type="match status" value="1"/>
</dbReference>
<evidence type="ECO:0000256" key="3">
    <source>
        <dbReference type="ARBA" id="ARBA00022475"/>
    </source>
</evidence>
<protein>
    <submittedName>
        <fullName evidence="15">Fructose-specific PTS transporter subunit EIIC</fullName>
    </submittedName>
</protein>
<keyword evidence="16" id="KW-1185">Reference proteome</keyword>
<dbReference type="SUPFAM" id="SSF52794">
    <property type="entry name" value="PTS system IIB component-like"/>
    <property type="match status" value="1"/>
</dbReference>
<dbReference type="NCBIfam" id="TIGR00829">
    <property type="entry name" value="FRU"/>
    <property type="match status" value="1"/>
</dbReference>
<dbReference type="CDD" id="cd05569">
    <property type="entry name" value="PTS_IIB_fructose"/>
    <property type="match status" value="1"/>
</dbReference>
<dbReference type="NCBIfam" id="TIGR01427">
    <property type="entry name" value="PTS_IIC_fructo"/>
    <property type="match status" value="1"/>
</dbReference>
<evidence type="ECO:0000256" key="6">
    <source>
        <dbReference type="ARBA" id="ARBA00022679"/>
    </source>
</evidence>
<feature type="transmembrane region" description="Helical" evidence="11">
    <location>
        <begin position="604"/>
        <end position="625"/>
    </location>
</feature>
<gene>
    <name evidence="15" type="ORF">AB1471_03655</name>
</gene>
<evidence type="ECO:0000256" key="4">
    <source>
        <dbReference type="ARBA" id="ARBA00022553"/>
    </source>
</evidence>
<dbReference type="InterPro" id="IPR036095">
    <property type="entry name" value="PTS_EIIB-like_sf"/>
</dbReference>
<dbReference type="PANTHER" id="PTHR30505">
    <property type="entry name" value="FRUCTOSE-LIKE PERMEASE"/>
    <property type="match status" value="1"/>
</dbReference>
<feature type="transmembrane region" description="Helical" evidence="11">
    <location>
        <begin position="424"/>
        <end position="443"/>
    </location>
</feature>
<dbReference type="InterPro" id="IPR013014">
    <property type="entry name" value="PTS_EIIC_2"/>
</dbReference>
<dbReference type="PANTHER" id="PTHR30505:SF28">
    <property type="entry name" value="PTS SYSTEM 2-O-ALPHA-MANNOSYL-D-GLYCERATE-SPECIFIC EIIABC COMPONENT"/>
    <property type="match status" value="1"/>
</dbReference>
<evidence type="ECO:0000259" key="13">
    <source>
        <dbReference type="PROSITE" id="PS51099"/>
    </source>
</evidence>
<dbReference type="InterPro" id="IPR003501">
    <property type="entry name" value="PTS_EIIB_2/3"/>
</dbReference>
<keyword evidence="8 11" id="KW-0812">Transmembrane</keyword>
<dbReference type="Proteomes" id="UP001556040">
    <property type="component" value="Unassembled WGS sequence"/>
</dbReference>
<comment type="subcellular location">
    <subcellularLocation>
        <location evidence="1">Cell inner membrane</location>
        <topology evidence="1">Multi-pass membrane protein</topology>
    </subcellularLocation>
</comment>
<keyword evidence="2" id="KW-0813">Transport</keyword>
<feature type="transmembrane region" description="Helical" evidence="11">
    <location>
        <begin position="310"/>
        <end position="327"/>
    </location>
</feature>
<evidence type="ECO:0000256" key="1">
    <source>
        <dbReference type="ARBA" id="ARBA00004429"/>
    </source>
</evidence>
<dbReference type="InterPro" id="IPR006327">
    <property type="entry name" value="PTS_IIC_fruc"/>
</dbReference>
<dbReference type="InterPro" id="IPR003353">
    <property type="entry name" value="PTS_IIB_fruc"/>
</dbReference>
<feature type="domain" description="PTS EIIC type-2" evidence="14">
    <location>
        <begin position="299"/>
        <end position="630"/>
    </location>
</feature>
<feature type="transmembrane region" description="Helical" evidence="11">
    <location>
        <begin position="562"/>
        <end position="584"/>
    </location>
</feature>
<dbReference type="Pfam" id="PF00359">
    <property type="entry name" value="PTS_EIIA_2"/>
    <property type="match status" value="1"/>
</dbReference>
<keyword evidence="9 11" id="KW-1133">Transmembrane helix</keyword>
<evidence type="ECO:0000256" key="10">
    <source>
        <dbReference type="ARBA" id="ARBA00023136"/>
    </source>
</evidence>
<dbReference type="CDD" id="cd00211">
    <property type="entry name" value="PTS_IIA_fru"/>
    <property type="match status" value="1"/>
</dbReference>
<keyword evidence="3" id="KW-1003">Cell membrane</keyword>
<evidence type="ECO:0000256" key="2">
    <source>
        <dbReference type="ARBA" id="ARBA00022448"/>
    </source>
</evidence>
<evidence type="ECO:0000256" key="9">
    <source>
        <dbReference type="ARBA" id="ARBA00022989"/>
    </source>
</evidence>
<feature type="transmembrane region" description="Helical" evidence="11">
    <location>
        <begin position="504"/>
        <end position="524"/>
    </location>
</feature>
<name>A0ABV3Q0M1_9BACL</name>
<evidence type="ECO:0000313" key="16">
    <source>
        <dbReference type="Proteomes" id="UP001556040"/>
    </source>
</evidence>
<evidence type="ECO:0000256" key="7">
    <source>
        <dbReference type="ARBA" id="ARBA00022683"/>
    </source>
</evidence>
<dbReference type="PROSITE" id="PS51094">
    <property type="entry name" value="PTS_EIIA_TYPE_2"/>
    <property type="match status" value="1"/>
</dbReference>
<evidence type="ECO:0000259" key="14">
    <source>
        <dbReference type="PROSITE" id="PS51104"/>
    </source>
</evidence>
<evidence type="ECO:0000259" key="12">
    <source>
        <dbReference type="PROSITE" id="PS51094"/>
    </source>
</evidence>
<feature type="domain" description="PTS EIIB type-2" evidence="13">
    <location>
        <begin position="176"/>
        <end position="271"/>
    </location>
</feature>
<keyword evidence="5" id="KW-0762">Sugar transport</keyword>
<evidence type="ECO:0000313" key="15">
    <source>
        <dbReference type="EMBL" id="MEW9500896.1"/>
    </source>
</evidence>
<feature type="transmembrane region" description="Helical" evidence="11">
    <location>
        <begin position="350"/>
        <end position="367"/>
    </location>
</feature>
<dbReference type="SUPFAM" id="SSF55804">
    <property type="entry name" value="Phoshotransferase/anion transport protein"/>
    <property type="match status" value="1"/>
</dbReference>
<dbReference type="PROSITE" id="PS00372">
    <property type="entry name" value="PTS_EIIA_TYPE_2_HIS"/>
    <property type="match status" value="1"/>
</dbReference>
<dbReference type="InterPro" id="IPR013011">
    <property type="entry name" value="PTS_EIIB_2"/>
</dbReference>
<dbReference type="InterPro" id="IPR002178">
    <property type="entry name" value="PTS_EIIA_type-2_dom"/>
</dbReference>
<accession>A0ABV3Q0M1</accession>
<sequence length="630" mass="65812">MKITDLLTKELIQLELQSTDKAGTIAEMVSVLDRAGKLNDRVAYQQAIQAREDQTTTGIGEGIAIPHAKTEAVKNPAIAFGRSTAGLDYESLDGQPAHLIFMIAATAGANDTHLKALSRLSVLLLKEEVKQGLLEAKTTEDVIAIIAHHEEEKEREEAVEAQSQKEATQQVSSGKVLAVTACPTGIAHTYMAADALKNKSKEMNVDIKVETNGSDGAKNVLTPAEIENAVAIIVAADTKVEMERFRGKHVIEVPVTDGIRKSEELINRAIKQDAPIYQSSGAASKEDGASSGGTGRSGVYKHLMNGVSNMLPLIVGGGILIAASFAFENQLTGERSPFGDILSYIGGDNAFFLIVPVLAAFIAMSIADRPGFAPGIVGGLMAATGGGGFLGGIIAGFLAGYIVLGLKSIFKNLPAIFNGLKPVLIYPLFGILATGLIMYWAVLPLSAINEGILNWLSGLGTGNLALLGILLGGMMAIDMGGPINKAAYAFAIAVAADGQFGPQAAVMAGGMVPPLGLALATTLFKRKFNDQERKTGVSAYFLGAFFITEGAIPFAAADPLRVIPSAVVGSAIAGGLTLWFDLALRAPHGGIFVFATLEDGLISILLYTLAIAVGTVVTAIMVGLLKKSVK</sequence>
<evidence type="ECO:0000256" key="11">
    <source>
        <dbReference type="SAM" id="Phobius"/>
    </source>
</evidence>
<comment type="caution">
    <text evidence="15">The sequence shown here is derived from an EMBL/GenBank/DDBJ whole genome shotgun (WGS) entry which is preliminary data.</text>
</comment>
<dbReference type="PROSITE" id="PS51099">
    <property type="entry name" value="PTS_EIIB_TYPE_2"/>
    <property type="match status" value="1"/>
</dbReference>
<reference evidence="15 16" key="1">
    <citation type="journal article" date="1979" name="Int. J. Syst. Evol. Microbiol.">
        <title>Bacillus globisporus subsp. marinus subsp. nov.</title>
        <authorList>
            <person name="Liu H."/>
        </authorList>
    </citation>
    <scope>NUCLEOTIDE SEQUENCE [LARGE SCALE GENOMIC DNA]</scope>
    <source>
        <strain evidence="15 16">DSM 1297</strain>
    </source>
</reference>
<feature type="transmembrane region" description="Helical" evidence="11">
    <location>
        <begin position="379"/>
        <end position="404"/>
    </location>
</feature>